<protein>
    <recommendedName>
        <fullName evidence="5">Transmembrane protein</fullName>
    </recommendedName>
</protein>
<dbReference type="InterPro" id="IPR027948">
    <property type="entry name" value="DUF4436"/>
</dbReference>
<dbReference type="AlphaFoldDB" id="A0A550CRY4"/>
<gene>
    <name evidence="3" type="ORF">BD626DRAFT_544971</name>
</gene>
<feature type="transmembrane region" description="Helical" evidence="2">
    <location>
        <begin position="372"/>
        <end position="390"/>
    </location>
</feature>
<feature type="region of interest" description="Disordered" evidence="1">
    <location>
        <begin position="1"/>
        <end position="82"/>
    </location>
</feature>
<feature type="transmembrane region" description="Helical" evidence="2">
    <location>
        <begin position="402"/>
        <end position="422"/>
    </location>
</feature>
<feature type="compositionally biased region" description="Polar residues" evidence="1">
    <location>
        <begin position="57"/>
        <end position="74"/>
    </location>
</feature>
<keyword evidence="4" id="KW-1185">Reference proteome</keyword>
<feature type="transmembrane region" description="Helical" evidence="2">
    <location>
        <begin position="114"/>
        <end position="135"/>
    </location>
</feature>
<name>A0A550CRY4_9AGAR</name>
<accession>A0A550CRY4</accession>
<reference evidence="3 4" key="1">
    <citation type="journal article" date="2019" name="New Phytol.">
        <title>Comparative genomics reveals unique wood-decay strategies and fruiting body development in the Schizophyllaceae.</title>
        <authorList>
            <person name="Almasi E."/>
            <person name="Sahu N."/>
            <person name="Krizsan K."/>
            <person name="Balint B."/>
            <person name="Kovacs G.M."/>
            <person name="Kiss B."/>
            <person name="Cseklye J."/>
            <person name="Drula E."/>
            <person name="Henrissat B."/>
            <person name="Nagy I."/>
            <person name="Chovatia M."/>
            <person name="Adam C."/>
            <person name="LaButti K."/>
            <person name="Lipzen A."/>
            <person name="Riley R."/>
            <person name="Grigoriev I.V."/>
            <person name="Nagy L.G."/>
        </authorList>
    </citation>
    <scope>NUCLEOTIDE SEQUENCE [LARGE SCALE GENOMIC DNA]</scope>
    <source>
        <strain evidence="3 4">NL-1724</strain>
    </source>
</reference>
<evidence type="ECO:0000313" key="4">
    <source>
        <dbReference type="Proteomes" id="UP000320762"/>
    </source>
</evidence>
<proteinExistence type="predicted"/>
<dbReference type="STRING" id="97359.A0A550CRY4"/>
<keyword evidence="2" id="KW-1133">Transmembrane helix</keyword>
<dbReference type="Pfam" id="PF14494">
    <property type="entry name" value="DUF4436"/>
    <property type="match status" value="1"/>
</dbReference>
<dbReference type="EMBL" id="VDMD01000002">
    <property type="protein sequence ID" value="TRM67540.1"/>
    <property type="molecule type" value="Genomic_DNA"/>
</dbReference>
<keyword evidence="2" id="KW-0812">Transmembrane</keyword>
<evidence type="ECO:0000313" key="3">
    <source>
        <dbReference type="EMBL" id="TRM67540.1"/>
    </source>
</evidence>
<evidence type="ECO:0000256" key="2">
    <source>
        <dbReference type="SAM" id="Phobius"/>
    </source>
</evidence>
<sequence length="465" mass="51981">MTSPYASNDWRGRGSYEPVDDLPRLHHSDSTTPSLFTQAHRAPYTASPRNSIPDPSADTNADESTPYKSTSYTSAPYKDAADEPDLRHVRRYSRQWMSLSWNNQVKRRGTVPRIVYTVAGVIVIVLWVLVVVLFANQETKNQKKNLTEDTTRLKSLSLGDLGGVIILKGLLREFDVDARVLTVQWSTVYIADDGDTFQDMGTDDDHTLEINVYRDIQGIPDPETTELLHDETMYYKLDNTSAYRFGTVGLHPWDSFDTDIDMTQAVENDVWKQPMFGYPWDNWSGSIVMVATVAEMDRALEANGTGVFGLGAVTMEDSLLNWKITPKSWTPCIEVNSTSCELYIDFDASRPGIVIFCVIVVVIVNCELLRCNLWICTVAIFLVTGEVILLRRKHILEGTDMLSVCFAALFALPTVRSLLPGAPQDFGAVIDFVGILPNVIIISLCTTVFACAKLRSRLKNALTVK</sequence>
<comment type="caution">
    <text evidence="3">The sequence shown here is derived from an EMBL/GenBank/DDBJ whole genome shotgun (WGS) entry which is preliminary data.</text>
</comment>
<dbReference type="Proteomes" id="UP000320762">
    <property type="component" value="Unassembled WGS sequence"/>
</dbReference>
<feature type="transmembrane region" description="Helical" evidence="2">
    <location>
        <begin position="428"/>
        <end position="452"/>
    </location>
</feature>
<dbReference type="OrthoDB" id="2923771at2759"/>
<organism evidence="3 4">
    <name type="scientific">Schizophyllum amplum</name>
    <dbReference type="NCBI Taxonomy" id="97359"/>
    <lineage>
        <taxon>Eukaryota</taxon>
        <taxon>Fungi</taxon>
        <taxon>Dikarya</taxon>
        <taxon>Basidiomycota</taxon>
        <taxon>Agaricomycotina</taxon>
        <taxon>Agaricomycetes</taxon>
        <taxon>Agaricomycetidae</taxon>
        <taxon>Agaricales</taxon>
        <taxon>Schizophyllaceae</taxon>
        <taxon>Schizophyllum</taxon>
    </lineage>
</organism>
<evidence type="ECO:0000256" key="1">
    <source>
        <dbReference type="SAM" id="MobiDB-lite"/>
    </source>
</evidence>
<keyword evidence="2" id="KW-0472">Membrane</keyword>
<evidence type="ECO:0008006" key="5">
    <source>
        <dbReference type="Google" id="ProtNLM"/>
    </source>
</evidence>